<keyword evidence="4" id="KW-0596">Phosphopantetheine</keyword>
<proteinExistence type="inferred from homology"/>
<keyword evidence="8" id="KW-0677">Repeat</keyword>
<comment type="similarity">
    <text evidence="3">Belongs to the ATP-dependent AMP-binding enzyme family.</text>
</comment>
<dbReference type="InterPro" id="IPR010060">
    <property type="entry name" value="NRPS_synth"/>
</dbReference>
<keyword evidence="11" id="KW-0175">Coiled coil</keyword>
<dbReference type="InterPro" id="IPR049704">
    <property type="entry name" value="Aminotrans_3_PPA_site"/>
</dbReference>
<feature type="transmembrane region" description="Helical" evidence="15">
    <location>
        <begin position="85"/>
        <end position="105"/>
    </location>
</feature>
<dbReference type="Gene3D" id="3.30.70.3290">
    <property type="match status" value="1"/>
</dbReference>
<dbReference type="GO" id="GO:0017000">
    <property type="term" value="P:antibiotic biosynthetic process"/>
    <property type="evidence" value="ECO:0007669"/>
    <property type="project" value="UniProtKB-KW"/>
</dbReference>
<dbReference type="Pfam" id="PF00109">
    <property type="entry name" value="ketoacyl-synt"/>
    <property type="match status" value="1"/>
</dbReference>
<dbReference type="FunFam" id="3.30.300.30:FF:000010">
    <property type="entry name" value="Enterobactin synthetase component F"/>
    <property type="match status" value="2"/>
</dbReference>
<dbReference type="InterPro" id="IPR016036">
    <property type="entry name" value="Malonyl_transacylase_ACP-bd"/>
</dbReference>
<dbReference type="InterPro" id="IPR014030">
    <property type="entry name" value="Ketoacyl_synth_N"/>
</dbReference>
<evidence type="ECO:0000256" key="4">
    <source>
        <dbReference type="ARBA" id="ARBA00022450"/>
    </source>
</evidence>
<dbReference type="PROSITE" id="PS00455">
    <property type="entry name" value="AMP_BINDING"/>
    <property type="match status" value="3"/>
</dbReference>
<dbReference type="GO" id="GO:0008483">
    <property type="term" value="F:transaminase activity"/>
    <property type="evidence" value="ECO:0007669"/>
    <property type="project" value="UniProtKB-KW"/>
</dbReference>
<dbReference type="FunFam" id="3.40.47.10:FF:000019">
    <property type="entry name" value="Polyketide synthase type I"/>
    <property type="match status" value="1"/>
</dbReference>
<evidence type="ECO:0000256" key="14">
    <source>
        <dbReference type="ARBA" id="ARBA00029443"/>
    </source>
</evidence>
<dbReference type="FunFam" id="3.40.366.10:FF:000002">
    <property type="entry name" value="Probable polyketide synthase 2"/>
    <property type="match status" value="1"/>
</dbReference>
<feature type="domain" description="Ketosynthase family 3 (KS3)" evidence="17">
    <location>
        <begin position="1142"/>
        <end position="1565"/>
    </location>
</feature>
<dbReference type="FunFam" id="3.40.50.12780:FF:000012">
    <property type="entry name" value="Non-ribosomal peptide synthetase"/>
    <property type="match status" value="2"/>
</dbReference>
<dbReference type="GO" id="GO:0043041">
    <property type="term" value="P:amino acid activation for nonribosomal peptide biosynthetic process"/>
    <property type="evidence" value="ECO:0007669"/>
    <property type="project" value="TreeGrafter"/>
</dbReference>
<dbReference type="Pfam" id="PF00550">
    <property type="entry name" value="PP-binding"/>
    <property type="match status" value="4"/>
</dbReference>
<dbReference type="InterPro" id="IPR009081">
    <property type="entry name" value="PP-bd_ACP"/>
</dbReference>
<dbReference type="InterPro" id="IPR001242">
    <property type="entry name" value="Condensation_dom"/>
</dbReference>
<dbReference type="Gene3D" id="3.40.640.10">
    <property type="entry name" value="Type I PLP-dependent aspartate aminotransferase-like (Major domain)"/>
    <property type="match status" value="1"/>
</dbReference>
<dbReference type="GO" id="GO:0008610">
    <property type="term" value="P:lipid biosynthetic process"/>
    <property type="evidence" value="ECO:0007669"/>
    <property type="project" value="InterPro"/>
</dbReference>
<dbReference type="InterPro" id="IPR042099">
    <property type="entry name" value="ANL_N_sf"/>
</dbReference>
<dbReference type="FunFam" id="3.30.559.10:FF:000012">
    <property type="entry name" value="Non-ribosomal peptide synthetase"/>
    <property type="match status" value="2"/>
</dbReference>
<keyword evidence="19" id="KW-1185">Reference proteome</keyword>
<evidence type="ECO:0000256" key="13">
    <source>
        <dbReference type="ARBA" id="ARBA00023194"/>
    </source>
</evidence>
<dbReference type="EMBL" id="CP024785">
    <property type="protein sequence ID" value="AUB35492.1"/>
    <property type="molecule type" value="Genomic_DNA"/>
</dbReference>
<dbReference type="InterPro" id="IPR045851">
    <property type="entry name" value="AMP-bd_C_sf"/>
</dbReference>
<dbReference type="InterPro" id="IPR020806">
    <property type="entry name" value="PKS_PP-bd"/>
</dbReference>
<dbReference type="InterPro" id="IPR016035">
    <property type="entry name" value="Acyl_Trfase/lysoPLipase"/>
</dbReference>
<reference evidence="18 19" key="1">
    <citation type="submission" date="2017-11" db="EMBL/GenBank/DDBJ databases">
        <title>Complete genome of a free-living desiccation-tolerant cyanobacterium and its photosynthetic adaptation to extreme terrestrial habitat.</title>
        <authorList>
            <person name="Shang J."/>
        </authorList>
    </citation>
    <scope>NUCLEOTIDE SEQUENCE [LARGE SCALE GENOMIC DNA]</scope>
    <source>
        <strain evidence="18 19">CCNUN1</strain>
    </source>
</reference>
<accession>A0A2K8SJ81</accession>
<dbReference type="CDD" id="cd05930">
    <property type="entry name" value="A_NRPS"/>
    <property type="match status" value="1"/>
</dbReference>
<dbReference type="KEGG" id="nfl:COO91_01372"/>
<dbReference type="Gene3D" id="3.30.559.10">
    <property type="entry name" value="Chloramphenicol acetyltransferase-like domain"/>
    <property type="match status" value="3"/>
</dbReference>
<dbReference type="InterPro" id="IPR015421">
    <property type="entry name" value="PyrdxlP-dep_Trfase_major"/>
</dbReference>
<dbReference type="Gene3D" id="3.40.47.10">
    <property type="match status" value="1"/>
</dbReference>
<dbReference type="Pfam" id="PF22621">
    <property type="entry name" value="CurL-like_PKS_C"/>
    <property type="match status" value="1"/>
</dbReference>
<dbReference type="SUPFAM" id="SSF53383">
    <property type="entry name" value="PLP-dependent transferases"/>
    <property type="match status" value="1"/>
</dbReference>
<dbReference type="Gene3D" id="3.30.559.30">
    <property type="entry name" value="Nonribosomal peptide synthetase, condensation domain"/>
    <property type="match status" value="3"/>
</dbReference>
<dbReference type="Gene3D" id="3.40.50.12780">
    <property type="entry name" value="N-terminal domain of ligase-like"/>
    <property type="match status" value="1"/>
</dbReference>
<feature type="domain" description="Carrier" evidence="16">
    <location>
        <begin position="2082"/>
        <end position="2160"/>
    </location>
</feature>
<evidence type="ECO:0000256" key="7">
    <source>
        <dbReference type="ARBA" id="ARBA00022679"/>
    </source>
</evidence>
<dbReference type="SUPFAM" id="SSF47336">
    <property type="entry name" value="ACP-like"/>
    <property type="match status" value="4"/>
</dbReference>
<dbReference type="PROSITE" id="PS00012">
    <property type="entry name" value="PHOSPHOPANTETHEINE"/>
    <property type="match status" value="2"/>
</dbReference>
<dbReference type="InterPro" id="IPR014031">
    <property type="entry name" value="Ketoacyl_synth_C"/>
</dbReference>
<evidence type="ECO:0000256" key="12">
    <source>
        <dbReference type="ARBA" id="ARBA00023098"/>
    </source>
</evidence>
<dbReference type="NCBIfam" id="TIGR01720">
    <property type="entry name" value="NRPS-para261"/>
    <property type="match status" value="1"/>
</dbReference>
<evidence type="ECO:0000256" key="11">
    <source>
        <dbReference type="ARBA" id="ARBA00023054"/>
    </source>
</evidence>
<dbReference type="FunFam" id="3.30.559.30:FF:000001">
    <property type="entry name" value="Non-ribosomal peptide synthetase"/>
    <property type="match status" value="1"/>
</dbReference>
<dbReference type="OrthoDB" id="499075at2"/>
<dbReference type="FunFam" id="1.10.1200.10:FF:000005">
    <property type="entry name" value="Nonribosomal peptide synthetase 1"/>
    <property type="match status" value="2"/>
</dbReference>
<dbReference type="InterPro" id="IPR000873">
    <property type="entry name" value="AMP-dep_synth/lig_dom"/>
</dbReference>
<dbReference type="FunFam" id="3.40.50.980:FF:000001">
    <property type="entry name" value="Non-ribosomal peptide synthetase"/>
    <property type="match status" value="2"/>
</dbReference>
<dbReference type="RefSeq" id="WP_100897691.1">
    <property type="nucleotide sequence ID" value="NZ_CAWNNC010000001.1"/>
</dbReference>
<keyword evidence="7 18" id="KW-0808">Transferase</keyword>
<evidence type="ECO:0000256" key="3">
    <source>
        <dbReference type="ARBA" id="ARBA00006432"/>
    </source>
</evidence>
<dbReference type="InterPro" id="IPR015424">
    <property type="entry name" value="PyrdxlP-dep_Trfase"/>
</dbReference>
<dbReference type="Pfam" id="PF02801">
    <property type="entry name" value="Ketoacyl-synt_C"/>
    <property type="match status" value="1"/>
</dbReference>
<feature type="domain" description="Carrier" evidence="16">
    <location>
        <begin position="1009"/>
        <end position="1083"/>
    </location>
</feature>
<dbReference type="GO" id="GO:0031177">
    <property type="term" value="F:phosphopantetheine binding"/>
    <property type="evidence" value="ECO:0007669"/>
    <property type="project" value="InterPro"/>
</dbReference>
<feature type="domain" description="Carrier" evidence="16">
    <location>
        <begin position="3739"/>
        <end position="3814"/>
    </location>
</feature>
<keyword evidence="6" id="KW-0597">Phosphoprotein</keyword>
<dbReference type="SMART" id="SM01294">
    <property type="entry name" value="PKS_PP_betabranch"/>
    <property type="match status" value="1"/>
</dbReference>
<dbReference type="CDD" id="cd19531">
    <property type="entry name" value="LCL_NRPS-like"/>
    <property type="match status" value="2"/>
</dbReference>
<gene>
    <name evidence="18" type="ORF">COO91_01372</name>
</gene>
<dbReference type="NCBIfam" id="TIGR01733">
    <property type="entry name" value="AA-adenyl-dom"/>
    <property type="match status" value="2"/>
</dbReference>
<dbReference type="GO" id="GO:0044550">
    <property type="term" value="P:secondary metabolite biosynthetic process"/>
    <property type="evidence" value="ECO:0007669"/>
    <property type="project" value="UniProtKB-ARBA"/>
</dbReference>
<dbReference type="InterPro" id="IPR006162">
    <property type="entry name" value="Ppantetheine_attach_site"/>
</dbReference>
<keyword evidence="13" id="KW-0045">Antibiotic biosynthesis</keyword>
<evidence type="ECO:0000313" key="18">
    <source>
        <dbReference type="EMBL" id="AUB35492.1"/>
    </source>
</evidence>
<dbReference type="Pfam" id="PF00202">
    <property type="entry name" value="Aminotran_3"/>
    <property type="match status" value="1"/>
</dbReference>
<evidence type="ECO:0000313" key="19">
    <source>
        <dbReference type="Proteomes" id="UP000232003"/>
    </source>
</evidence>
<dbReference type="CDD" id="cd00610">
    <property type="entry name" value="OAT_like"/>
    <property type="match status" value="1"/>
</dbReference>
<keyword evidence="15" id="KW-0472">Membrane</keyword>
<dbReference type="Gene3D" id="3.20.20.30">
    <property type="entry name" value="Luciferase-like domain"/>
    <property type="match status" value="1"/>
</dbReference>
<dbReference type="Gene3D" id="3.90.1150.10">
    <property type="entry name" value="Aspartate Aminotransferase, domain 1"/>
    <property type="match status" value="1"/>
</dbReference>
<protein>
    <submittedName>
        <fullName evidence="18">Glutamate-1-semialdehyde aminotransferase</fullName>
    </submittedName>
</protein>
<dbReference type="InterPro" id="IPR036736">
    <property type="entry name" value="ACP-like_sf"/>
</dbReference>
<dbReference type="InterPro" id="IPR023213">
    <property type="entry name" value="CAT-like_dom_sf"/>
</dbReference>
<dbReference type="SMART" id="SM00823">
    <property type="entry name" value="PKS_PP"/>
    <property type="match status" value="4"/>
</dbReference>
<dbReference type="Gene3D" id="3.30.300.30">
    <property type="match status" value="3"/>
</dbReference>
<dbReference type="InterPro" id="IPR005814">
    <property type="entry name" value="Aminotrans_3"/>
</dbReference>
<keyword evidence="10" id="KW-0663">Pyridoxal phosphate</keyword>
<name>A0A2K8SJ81_9NOSO</name>
<dbReference type="PROSITE" id="PS50075">
    <property type="entry name" value="CARRIER"/>
    <property type="match status" value="4"/>
</dbReference>
<evidence type="ECO:0000256" key="5">
    <source>
        <dbReference type="ARBA" id="ARBA00022490"/>
    </source>
</evidence>
<evidence type="ECO:0000256" key="1">
    <source>
        <dbReference type="ARBA" id="ARBA00001957"/>
    </source>
</evidence>
<keyword evidence="15" id="KW-0812">Transmembrane</keyword>
<dbReference type="InterPro" id="IPR036661">
    <property type="entry name" value="Luciferase-like_sf"/>
</dbReference>
<dbReference type="SUPFAM" id="SSF51679">
    <property type="entry name" value="Bacterial luciferase-like"/>
    <property type="match status" value="1"/>
</dbReference>
<organism evidence="18 19">
    <name type="scientific">Nostoc flagelliforme CCNUN1</name>
    <dbReference type="NCBI Taxonomy" id="2038116"/>
    <lineage>
        <taxon>Bacteria</taxon>
        <taxon>Bacillati</taxon>
        <taxon>Cyanobacteriota</taxon>
        <taxon>Cyanophyceae</taxon>
        <taxon>Nostocales</taxon>
        <taxon>Nostocaceae</taxon>
        <taxon>Nostoc</taxon>
    </lineage>
</organism>
<dbReference type="InterPro" id="IPR014043">
    <property type="entry name" value="Acyl_transferase_dom"/>
</dbReference>
<dbReference type="Pfam" id="PF00501">
    <property type="entry name" value="AMP-binding"/>
    <property type="match status" value="3"/>
</dbReference>
<dbReference type="InterPro" id="IPR020841">
    <property type="entry name" value="PKS_Beta-ketoAc_synthase_dom"/>
</dbReference>
<evidence type="ECO:0000256" key="15">
    <source>
        <dbReference type="SAM" id="Phobius"/>
    </source>
</evidence>
<dbReference type="Pfam" id="PF00296">
    <property type="entry name" value="Bac_luciferase"/>
    <property type="match status" value="1"/>
</dbReference>
<dbReference type="InterPro" id="IPR011251">
    <property type="entry name" value="Luciferase-like_dom"/>
</dbReference>
<dbReference type="PANTHER" id="PTHR45527">
    <property type="entry name" value="NONRIBOSOMAL PEPTIDE SYNTHETASE"/>
    <property type="match status" value="1"/>
</dbReference>
<dbReference type="InterPro" id="IPR010071">
    <property type="entry name" value="AA_adenyl_dom"/>
</dbReference>
<keyword evidence="9" id="KW-0276">Fatty acid metabolism</keyword>
<evidence type="ECO:0000259" key="16">
    <source>
        <dbReference type="PROSITE" id="PS50075"/>
    </source>
</evidence>
<evidence type="ECO:0000256" key="9">
    <source>
        <dbReference type="ARBA" id="ARBA00022832"/>
    </source>
</evidence>
<dbReference type="SUPFAM" id="SSF52151">
    <property type="entry name" value="FabD/lysophospholipase-like"/>
    <property type="match status" value="1"/>
</dbReference>
<dbReference type="FunFam" id="3.40.50.12780:FF:000013">
    <property type="entry name" value="Long-chain-fatty-acid--AMP ligase FadD32"/>
    <property type="match status" value="1"/>
</dbReference>
<dbReference type="Gene3D" id="2.30.38.10">
    <property type="entry name" value="Luciferase, Domain 3"/>
    <property type="match status" value="2"/>
</dbReference>
<dbReference type="CDD" id="cd19534">
    <property type="entry name" value="E_NRPS"/>
    <property type="match status" value="1"/>
</dbReference>
<comment type="subcellular location">
    <subcellularLocation>
        <location evidence="2">Cytoplasm</location>
    </subcellularLocation>
</comment>
<dbReference type="GO" id="GO:0006631">
    <property type="term" value="P:fatty acid metabolic process"/>
    <property type="evidence" value="ECO:0007669"/>
    <property type="project" value="UniProtKB-KW"/>
</dbReference>
<keyword evidence="15" id="KW-1133">Transmembrane helix</keyword>
<keyword evidence="18" id="KW-0032">Aminotransferase</keyword>
<dbReference type="InterPro" id="IPR040097">
    <property type="entry name" value="FAAL/FAAC"/>
</dbReference>
<dbReference type="CDD" id="cd12117">
    <property type="entry name" value="A_NRPS_Srf_like"/>
    <property type="match status" value="1"/>
</dbReference>
<dbReference type="Pfam" id="PF00698">
    <property type="entry name" value="Acyl_transf_1"/>
    <property type="match status" value="1"/>
</dbReference>
<dbReference type="SMART" id="SM00825">
    <property type="entry name" value="PKS_KS"/>
    <property type="match status" value="1"/>
</dbReference>
<dbReference type="CDD" id="cd00833">
    <property type="entry name" value="PKS"/>
    <property type="match status" value="1"/>
</dbReference>
<dbReference type="Proteomes" id="UP000232003">
    <property type="component" value="Chromosome"/>
</dbReference>
<dbReference type="GO" id="GO:0030170">
    <property type="term" value="F:pyridoxal phosphate binding"/>
    <property type="evidence" value="ECO:0007669"/>
    <property type="project" value="InterPro"/>
</dbReference>
<dbReference type="NCBIfam" id="TIGR04020">
    <property type="entry name" value="seco_metab_LLM"/>
    <property type="match status" value="1"/>
</dbReference>
<dbReference type="GO" id="GO:0071766">
    <property type="term" value="P:Actinobacterium-type cell wall biogenesis"/>
    <property type="evidence" value="ECO:0007669"/>
    <property type="project" value="UniProtKB-ARBA"/>
</dbReference>
<dbReference type="SUPFAM" id="SSF55048">
    <property type="entry name" value="Probable ACP-binding domain of malonyl-CoA ACP transacylase"/>
    <property type="match status" value="1"/>
</dbReference>
<keyword evidence="5" id="KW-0963">Cytoplasm</keyword>
<evidence type="ECO:0000259" key="17">
    <source>
        <dbReference type="PROSITE" id="PS52004"/>
    </source>
</evidence>
<dbReference type="NCBIfam" id="NF003417">
    <property type="entry name" value="PRK04813.1"/>
    <property type="match status" value="4"/>
</dbReference>
<dbReference type="PROSITE" id="PS52004">
    <property type="entry name" value="KS3_2"/>
    <property type="match status" value="1"/>
</dbReference>
<evidence type="ECO:0000256" key="2">
    <source>
        <dbReference type="ARBA" id="ARBA00004496"/>
    </source>
</evidence>
<dbReference type="PROSITE" id="PS00600">
    <property type="entry name" value="AA_TRANSFER_CLASS_3"/>
    <property type="match status" value="1"/>
</dbReference>
<dbReference type="Gene3D" id="1.10.1200.10">
    <property type="entry name" value="ACP-like"/>
    <property type="match status" value="4"/>
</dbReference>
<dbReference type="SUPFAM" id="SSF52777">
    <property type="entry name" value="CoA-dependent acyltransferases"/>
    <property type="match status" value="6"/>
</dbReference>
<dbReference type="Gene3D" id="3.40.50.980">
    <property type="match status" value="4"/>
</dbReference>
<evidence type="ECO:0000256" key="10">
    <source>
        <dbReference type="ARBA" id="ARBA00022898"/>
    </source>
</evidence>
<dbReference type="InterPro" id="IPR020845">
    <property type="entry name" value="AMP-binding_CS"/>
</dbReference>
<dbReference type="Pfam" id="PF23024">
    <property type="entry name" value="AMP-dom_DIP2-like"/>
    <property type="match status" value="1"/>
</dbReference>
<dbReference type="Pfam" id="PF13193">
    <property type="entry name" value="AMP-binding_C"/>
    <property type="match status" value="2"/>
</dbReference>
<evidence type="ECO:0000256" key="6">
    <source>
        <dbReference type="ARBA" id="ARBA00022553"/>
    </source>
</evidence>
<dbReference type="GO" id="GO:0016705">
    <property type="term" value="F:oxidoreductase activity, acting on paired donors, with incorporation or reduction of molecular oxygen"/>
    <property type="evidence" value="ECO:0007669"/>
    <property type="project" value="InterPro"/>
</dbReference>
<comment type="similarity">
    <text evidence="14">In the C-terminal section; belongs to the NRP synthetase family.</text>
</comment>
<dbReference type="InterPro" id="IPR001227">
    <property type="entry name" value="Ac_transferase_dom_sf"/>
</dbReference>
<feature type="domain" description="Carrier" evidence="16">
    <location>
        <begin position="4801"/>
        <end position="4875"/>
    </location>
</feature>
<dbReference type="SUPFAM" id="SSF56801">
    <property type="entry name" value="Acetyl-CoA synthetase-like"/>
    <property type="match status" value="3"/>
</dbReference>
<dbReference type="InterPro" id="IPR015422">
    <property type="entry name" value="PyrdxlP-dep_Trfase_small"/>
</dbReference>
<sequence length="5349" mass="595275">MTNTQNSLFDSYYQFTNIATFIDILHNRALHQPDQKAFTFLQDGETESDSLTYKQLEQQAQAIASQLQSFGLTGERALLLYPPGLEFIVAFFGCLYAGVIGVPAYPTRSNQKMTRLSAIIADASAKVALTTNSLLKDIQNRFAQDSELSILHTLATDNIDSNQALKWQKPQVNSDTLAFLQYTSGSTGRPKGVMVSHGNLLHNQSMIQTAMKHTEKTIFVGWLPLFHDMGLIGNVLQPLYLGIPCILMSPVDFIRKPFLWLQAISRHKATTSGGPNFGYDLCVHKITSEQLATLDLSSWDVAFNGAEPIRTESIERFTQTFAPCGFRKEAFYPCYGMAETTLLVCGGLKTAPPVIRYFDATALEENLVVPGTVEQKGSRALVGCGRIWLNEEIVIADPVTLKRCPDNQVGEIWVSGGSVAQGYWQRPEQTKQTFQAYLQDANPNSSKPYLRTGDLGFIQDGELFVSGRLKDVIIIRGRNHYPQDIELTVEQSHQALKPGAGAAFGVEMDGQEQLVIVQEVERTYLRNLDADRVVEAIQTAVSQFHELQVHTVLLLKTATIPKTSSGKIQRHACRAGFLAGTLNTVNTINAVDKAINPQPQSPEVGKKMQFSLLYFSSNEAEFTDDKYKLFLEGAKFADRNGFTAVWTPERHFHAFGGLYPNPSVLSAALTSLTKHIRLRAGSVVLPLHDPIRVVEEWSVVDNLSHGRVDLAFARGWNPNDFVLSPDAYADSKEIMFSNIQTIQRLWQGEKISRPNGLGKQIEIKVYPLPMQRELSIWITCTGGKERFIEAGASGFNILTALLFQPVEELAEKIALYREARKQHGYDPDSGDVTLMLHTFIGEDLEEIRNLVRGPFIEYIKSSMNLWRQGSEDLDKLSESEKENLLAYAFERYFHTSALFGTPSTCLEMVQRLQAIGVDEIACLIDFGIDGNTVLASLNSLNNLKELVNGVDKPTAEPTNQATVERPKQVNLENTIINNSLSLLAPQIETKLEIPSGEIVAQVPQGFLLHWVSEVIIQDIANSLGKQPSQIFLNRSFHSFGIDSLKAVEIMETLGKRFGFSISPTLLFEYPTPTEFASYLIEVQKKQLEKYLLLNWEPAKLWARKAEGREQEAERILTPSSTVHLSNPSGARVVEPTNDHIRAEDIAVIGMSGRFPQSPNLQSFWQLLSEGKNTITEVPSLRWNLQDWYDKNPDAPNKTYSRWGGFIEHIDQFDPLFFQISPREAELMDPQQRLFLEVAWEALEDSGYSPESFAQTQVGVFVGCSNNGYYQRIARALNPSDYNAGIGNQNAMIANRVSFLLNLRGPSILVDTMCSSSLVALHMACRSLHQGECTTALAGAVNVLLSPEYYVGMSRMKMHSPNGRCASFDHQADGIVLGEGAGAILLKPLSQALKDGDCIYAVIKGSAVNHDGRTNGITAPNPRSHTEVICQALDAAGISADTISYIEAHGTGTSLGDPIEIEGLTKAFRKYTDRQQFCKIGSVKTNIGHLECAAGIAQVIKVILAMQHRQIPPSLHFQQPNPLIPFAQTPFEVNTKLCPWESAGLRRAGISSFGIGGTNAHIVIEEAPLAIQNSKFKIRNEDAMERQEHLLTLSAKTEKALIELISRYETHLAAYPDLDIGDICFTANTGRSHLQHRVSAIASSTSGLHQLLVNFRTQQEVTSMKISRIQEITQPKIAFLFTGQGSQYADMGRHLYETQPTFRKTIDHCHEILLPYLPEPLLKVLYPQPGEISRLDQTIYAQPALFSLEYALVQLWKSWGVEPSVVMGHSLGEYVAACVAGVFSLEDGLKLIAERARLMQSLPPTGEMVAVFASEAAIRAITEINFAEVAIAAYNIPQNTVISGQHQAIQQICAHLEAAGIQTTKLNTSHAFHSPLMQPILAEFRRIAATVTYHSPQIDIISNVTGEQLLAETINPDYWCNHLISSVQFAQGLQGLHTKGYEIFVEIGPKPTLSGIGSKCLVGQGVWLPSLSQRRGDWQQILESLAELYVRGVQVQWSGFDRDYSRRRVQLPTYPFQRKSYWIEAPVSTENHQFETTISAPSKALQPQLSTINGNGEQVATLNDNQVGTQISIAPKDIQPQIKRLDTIVAQFHSRMVNLLKADLSEVNIHAPFLEFGADSLMLVDAINYIDSTYGIKITINQLFAELTTIYAVASYIDRNLPPEPPQSIVVDSQTTPPVIEESNGQSHNQQATPAREASVTLAQTAVERIMLQQLQVMSQLMSEQLDVLRATGLPTENVFSSADGNPHLASPVPVVPVAVSQNQVGQKTFPVAIPHPTEINSLQQQHLKALITNYTQKTQASKQRAQTDRAFLADSRAVAGFRPSIKEMVYPIIGERAQGARCWDIDGNEYVDITMGFGVLLFGHAALFITAAVEEHLQQGIQIGPQANYAGEVATLISELTGMERVSFCNSGTEAVMTALRLARTKTGRTKIAIFAGAYHGHFDGILAKESLDVLSTVPLAPGITTNAVADVLVLDYGELQSLEILQAHADELAAVLVEPVQGRRPDLQPREFLQQLRQLTTKAGIALIFDEVLLGFRIHLGGAQAWFGIEADIATYGKIVGGGIPIGVVAGKASYMNGIDGGLWNYGDASYPQAEKTFFAGTFNKNHLGMAVARAVLQYLKSQGTALQAQLNQRTSYLATTLNTYFEQEEIPIRIVYFGSLFRFAFSGNFDLLFYHLISKGVYIWEGRNCFLSTAHTDADIEHVIEAVKQSIEEMRAAGFIPSPKLSASSNGNGTAKTTKNGAIAPKLEAPPLIAIPREGKLPLSLAQQRLWFLDQLEPNSAFYNIPAAVRLQGQLNVAILEQSFREIIRRHEALRSNFITLDGQPHQVIHPDLDWQISVVDLLNLPINERETEAQKIAIAAAQQPFNLETEALVRATLLVLSPTEYILQLTIHHIVSDGWSMSILIEEFTALYTAFIQGQPSPLAPLPIQYVNFALWQRQWLQGTVLQSQLAYWKQQLSGAATILSLPTDRPRPTMQTVRGAHQFFALSVELTDGLKALSKKAGVTLFMTMLAAFDILLYRYTGQTDILVGSPNASRDRPEIQGLIGYFLNILLLRADMSGNPRLQEFLQQVRKTALEAYAHQDVPVEELIEVLQPVRDLSYTPLFQVMLILDSATPISQMQLPGLTWSNMTIENYTSKLDLTLTLENTPQGLVGEWEYNTDLFEATTITRIAEHFRNLLEVMVANPEQRIAELPLLSARERQQLLWEWNSTQREYPQHQCIHQLFEEQVERTPDAVAVVFDNQELTYQELNNRANQLAHYLQELGVKPDTLIGICIERSLDIFVGILGILKAGGAYVPLDPNYPQERLDYMFRDSQISMLLTTKKLVTQIPEHHLQVVYLDGNWDVIATKSQQNLVSEVQPGNLAYVIYTSGSTGRPKGVMVSHRSLVNAYLGWEEAYELRTKTTSHLQMANFSFDVFTGDLVRALCSGAKLVVCPREWLLTPELLYQLMQAQKVDCAEFVPAVIRNLIVYLEKTGQNLDFMRVLVVGSDRWYVKEYEEWQRFCGLETRLINSYGVSEATIDSCYFETSNINLPVEALVPIGRPFANSQIYILDSHLQPVPIGVPGELHISGAGLAHGYLNRPVLTLEKFIASPFEESEGSRLYKTGDIARFLPDGNIEFLGRVDNQVKIRGFRIELAEIEAVLRQHPTVSQAVAMAREDIPGDLRLVAYVVANPETAPVISDLRRFLKEELPEYMVPGAFMVVEAIPLTPNGKVNYRELPPPEISRTGLEANAIAPRNPIEEILVQIWAEVLGVKQVSIDDNFFTLGGHSLLATQLISRVRSIFKVELPLRTIFETVTVADLVERITLHSDKPHLNAPPLQPVARDKQLPLSFAQQRLWFLDQLEPNNVFYNLAGGAHLQGEVNVAALEQSLNEIIRRHEVLRTNFVTQKDGQAVQIIHPSVAFSMPVMDLQHLPADEQEIEIQRLAITQARQPFDLANQLLIRAILLVLSPTEHILLFCIHHIVSDGWSMGVFLHETAAIYGAVAQDQPTPLPELAIQYVDFAVWQRQFLLGEVKDVQLAYWQTQLAGAPALLELHTDRPRPAVQSFRGAQQSFTLSQDLSAALNHLSRKQGVTLFMTLLAAFDTLLYRYTGQADILVGSPIANRNHSEIEGLIGFFVNTLVLRTDMSGDPSFGELLTRVREMTLAAYAHQDLPFELLVEALQPERNLSHTPLFQVAFVLQNAPMPQIDMPGLTLSSWTADNQTAKFDLTLTLESTSDGLVGAWEYNTDLFDTATISRMSGHFQTLLAGIVAHPEQPISQLPLLTASEQQQLLFGWNDTQTEYQKHQCIHQLFEEQVERTPDAVAVVFADQHLTYRELNARANQLAHYLKNLGVDANQLVGLCVERSLEMVVGLLGILKADGAYVPLDPDYPQERLSFMLEDTQIQVLLTQQQLVKKLPPHQAQVVCLDTDWQIIHQQNQHNLNSTATADNLAYVIYTSGSTGKPKGVPVPHQAVNRLVLNTNYVQLAPDDRVAQAANAAFDATTFEIWGPLLHGARTVIIPSDVVLVPSEFAAQLHSQEISILFLTTALFNQLAQFVPKAFSGLRYLLFGGEAVDPKWVQEVLSKGAPQRLLHVYGPTESTTFSSWYLVEELPTAATTIPIGHPLSNTQIYLLNQHQKLVPIGVPGELHIGGDGLAQGYLHRPELTQEKFISNPFSDRPDARLYKTGDLARYLADGNIEYLGRIDHQVKIRGFRIELAEIETVLSLHEAVLQTVVIAREDIPGNKRLVAYLVTHPEQTPTIAQLRQYLKEKLPEYMIPGAFVFLDTLPLTPNGKVDCRSLPAPESRPELEVSFVAPRTPIEQMLADIWADVLGVEQVGIYDNFFELGGDSILSLQIIARANQVGLQLTPKLLFGHQTIAELAIVAQTTQKIQAEQGLVTGALPLTPIQHWFFEQNLRQPHHYNQSVLLSVPKDLKPELLEEVLQQILWHHDALRLRFVLEGDRWQQINAGLAEKVPLHVVDLSAIAPENQPAALEAAGSELQASLNISAELLIRAALFHFGINQPSRLLIVIHHLAVDGVSWRILLEDLFNAYQQLSCGEAIQLPPKTSAFKDWAQWLTEYGQSAASTAELDYWLAADGAIATSLPVDYPPSQEANTIATIAVVSVSLSREQTRVLLQEVPSTYNTQINDVLLTALVQSFAQWTQQRSLLIHLEGHGREEIFEDVDLSRTVGWFTSLFPVRLELPEEKHPGNALKSVKEQLRRIPKRGIGYGVLRYLSQNAERFQELPRPEVSFNYLGQFDESAAWGFAQESQGAEHDSQENRYHLVDISGLVMNGKLEINWTYSEKVHQSSTIKRLAQWFLEALATLIDHCQSPNAGGYTPSDFPEAELSQAELDEILSEFQ</sequence>
<dbReference type="Gene3D" id="3.40.366.10">
    <property type="entry name" value="Malonyl-Coenzyme A Acyl Carrier Protein, domain 2"/>
    <property type="match status" value="1"/>
</dbReference>
<dbReference type="SMART" id="SM00827">
    <property type="entry name" value="PKS_AT"/>
    <property type="match status" value="1"/>
</dbReference>
<dbReference type="InterPro" id="IPR024011">
    <property type="entry name" value="Biosynth_lucif-like_mOase_dom"/>
</dbReference>
<comment type="cofactor">
    <cofactor evidence="1">
        <name>pantetheine 4'-phosphate</name>
        <dbReference type="ChEBI" id="CHEBI:47942"/>
    </cofactor>
</comment>
<dbReference type="GO" id="GO:0005829">
    <property type="term" value="C:cytosol"/>
    <property type="evidence" value="ECO:0007669"/>
    <property type="project" value="TreeGrafter"/>
</dbReference>
<dbReference type="FunFam" id="2.30.38.10:FF:000001">
    <property type="entry name" value="Non-ribosomal peptide synthetase PvdI"/>
    <property type="match status" value="2"/>
</dbReference>
<keyword evidence="12" id="KW-0443">Lipid metabolism</keyword>
<dbReference type="InterPro" id="IPR016039">
    <property type="entry name" value="Thiolase-like"/>
</dbReference>
<dbReference type="InterPro" id="IPR025110">
    <property type="entry name" value="AMP-bd_C"/>
</dbReference>
<evidence type="ECO:0000256" key="8">
    <source>
        <dbReference type="ARBA" id="ARBA00022737"/>
    </source>
</evidence>
<dbReference type="CDD" id="cd05931">
    <property type="entry name" value="FAAL"/>
    <property type="match status" value="1"/>
</dbReference>
<dbReference type="SUPFAM" id="SSF53901">
    <property type="entry name" value="Thiolase-like"/>
    <property type="match status" value="1"/>
</dbReference>
<dbReference type="PANTHER" id="PTHR45527:SF1">
    <property type="entry name" value="FATTY ACID SYNTHASE"/>
    <property type="match status" value="1"/>
</dbReference>
<dbReference type="GO" id="GO:0016746">
    <property type="term" value="F:acyltransferase activity"/>
    <property type="evidence" value="ECO:0007669"/>
    <property type="project" value="InterPro"/>
</dbReference>
<dbReference type="Pfam" id="PF00668">
    <property type="entry name" value="Condensation"/>
    <property type="match status" value="3"/>
</dbReference>